<accession>A0AAD7D8C2</accession>
<evidence type="ECO:0008006" key="4">
    <source>
        <dbReference type="Google" id="ProtNLM"/>
    </source>
</evidence>
<keyword evidence="3" id="KW-1185">Reference proteome</keyword>
<gene>
    <name evidence="2" type="ORF">B0H17DRAFT_941586</name>
</gene>
<keyword evidence="1" id="KW-0175">Coiled coil</keyword>
<evidence type="ECO:0000313" key="3">
    <source>
        <dbReference type="Proteomes" id="UP001221757"/>
    </source>
</evidence>
<dbReference type="AlphaFoldDB" id="A0AAD7D8C2"/>
<dbReference type="Proteomes" id="UP001221757">
    <property type="component" value="Unassembled WGS sequence"/>
</dbReference>
<feature type="coiled-coil region" evidence="1">
    <location>
        <begin position="33"/>
        <end position="60"/>
    </location>
</feature>
<reference evidence="2" key="1">
    <citation type="submission" date="2023-03" db="EMBL/GenBank/DDBJ databases">
        <title>Massive genome expansion in bonnet fungi (Mycena s.s.) driven by repeated elements and novel gene families across ecological guilds.</title>
        <authorList>
            <consortium name="Lawrence Berkeley National Laboratory"/>
            <person name="Harder C.B."/>
            <person name="Miyauchi S."/>
            <person name="Viragh M."/>
            <person name="Kuo A."/>
            <person name="Thoen E."/>
            <person name="Andreopoulos B."/>
            <person name="Lu D."/>
            <person name="Skrede I."/>
            <person name="Drula E."/>
            <person name="Henrissat B."/>
            <person name="Morin E."/>
            <person name="Kohler A."/>
            <person name="Barry K."/>
            <person name="LaButti K."/>
            <person name="Morin E."/>
            <person name="Salamov A."/>
            <person name="Lipzen A."/>
            <person name="Mereny Z."/>
            <person name="Hegedus B."/>
            <person name="Baldrian P."/>
            <person name="Stursova M."/>
            <person name="Weitz H."/>
            <person name="Taylor A."/>
            <person name="Grigoriev I.V."/>
            <person name="Nagy L.G."/>
            <person name="Martin F."/>
            <person name="Kauserud H."/>
        </authorList>
    </citation>
    <scope>NUCLEOTIDE SEQUENCE</scope>
    <source>
        <strain evidence="2">CBHHK067</strain>
    </source>
</reference>
<organism evidence="2 3">
    <name type="scientific">Mycena rosella</name>
    <name type="common">Pink bonnet</name>
    <name type="synonym">Agaricus rosellus</name>
    <dbReference type="NCBI Taxonomy" id="1033263"/>
    <lineage>
        <taxon>Eukaryota</taxon>
        <taxon>Fungi</taxon>
        <taxon>Dikarya</taxon>
        <taxon>Basidiomycota</taxon>
        <taxon>Agaricomycotina</taxon>
        <taxon>Agaricomycetes</taxon>
        <taxon>Agaricomycetidae</taxon>
        <taxon>Agaricales</taxon>
        <taxon>Marasmiineae</taxon>
        <taxon>Mycenaceae</taxon>
        <taxon>Mycena</taxon>
    </lineage>
</organism>
<feature type="non-terminal residue" evidence="2">
    <location>
        <position position="1"/>
    </location>
</feature>
<evidence type="ECO:0000256" key="1">
    <source>
        <dbReference type="SAM" id="Coils"/>
    </source>
</evidence>
<proteinExistence type="predicted"/>
<protein>
    <recommendedName>
        <fullName evidence="4">F-box domain-containing protein</fullName>
    </recommendedName>
</protein>
<dbReference type="EMBL" id="JARKIE010000106">
    <property type="protein sequence ID" value="KAJ7683688.1"/>
    <property type="molecule type" value="Genomic_DNA"/>
</dbReference>
<evidence type="ECO:0000313" key="2">
    <source>
        <dbReference type="EMBL" id="KAJ7683688.1"/>
    </source>
</evidence>
<comment type="caution">
    <text evidence="2">The sequence shown here is derived from an EMBL/GenBank/DDBJ whole genome shotgun (WGS) entry which is preliminary data.</text>
</comment>
<name>A0AAD7D8C2_MYCRO</name>
<sequence>SPVRHLLHTNLIPTPEECAWISGHGLVEPQRELVRLDKEIRRIQNRLDKLNGQREELAGDIDAHLALLSPTRRLPADVLREIFVSSLPSTHNAIISSRESPLLLCHICSGWRNTALTPGAKASACGNDMRQAHVVRTWSRPRISD</sequence>